<evidence type="ECO:0000256" key="1">
    <source>
        <dbReference type="ARBA" id="ARBA00004127"/>
    </source>
</evidence>
<protein>
    <recommendedName>
        <fullName evidence="7">DUF202 domain-containing protein</fullName>
    </recommendedName>
</protein>
<comment type="caution">
    <text evidence="8">The sequence shown here is derived from an EMBL/GenBank/DDBJ whole genome shotgun (WGS) entry which is preliminary data.</text>
</comment>
<dbReference type="PANTHER" id="PTHR34187:SF1">
    <property type="entry name" value="DUF202 DOMAIN-CONTAINING PROTEIN"/>
    <property type="match status" value="1"/>
</dbReference>
<evidence type="ECO:0000259" key="7">
    <source>
        <dbReference type="Pfam" id="PF02656"/>
    </source>
</evidence>
<evidence type="ECO:0000256" key="2">
    <source>
        <dbReference type="ARBA" id="ARBA00022692"/>
    </source>
</evidence>
<dbReference type="AlphaFoldDB" id="A0A9W4WHN6"/>
<feature type="compositionally biased region" description="Basic and acidic residues" evidence="5">
    <location>
        <begin position="26"/>
        <end position="37"/>
    </location>
</feature>
<evidence type="ECO:0000256" key="4">
    <source>
        <dbReference type="ARBA" id="ARBA00023136"/>
    </source>
</evidence>
<evidence type="ECO:0000313" key="9">
    <source>
        <dbReference type="Proteomes" id="UP001152533"/>
    </source>
</evidence>
<feature type="transmembrane region" description="Helical" evidence="6">
    <location>
        <begin position="228"/>
        <end position="249"/>
    </location>
</feature>
<feature type="region of interest" description="Disordered" evidence="5">
    <location>
        <begin position="1"/>
        <end position="68"/>
    </location>
</feature>
<evidence type="ECO:0000313" key="8">
    <source>
        <dbReference type="EMBL" id="CAI0649275.1"/>
    </source>
</evidence>
<sequence>MVEYELQAWEPQLPKEEAHGTPNDSPLRHQEKEEDNVQRSPAQCPQDTDDDDTTQSSALGSSAHEPISPKKQSFVRRFWSEQISVVVDFDSCRDHLVIKIEDSGASTSSPWSTDPSLHNGARNPLILSIAIDPVLSLTRRLCLAKALERTFLAYLRTGVATAILGTIVAQLFALQQADSGFGYAILGKPLATVCYGLSICATLLGACRAWRLQKAMLRGKAIAGGFEVTSLAVGLLALVLIFFGLLIALDIVKESTT</sequence>
<evidence type="ECO:0000256" key="3">
    <source>
        <dbReference type="ARBA" id="ARBA00022989"/>
    </source>
</evidence>
<dbReference type="Pfam" id="PF02656">
    <property type="entry name" value="DUF202"/>
    <property type="match status" value="1"/>
</dbReference>
<feature type="transmembrane region" description="Helical" evidence="6">
    <location>
        <begin position="185"/>
        <end position="207"/>
    </location>
</feature>
<keyword evidence="9" id="KW-1185">Reference proteome</keyword>
<accession>A0A9W4WHN6</accession>
<dbReference type="PANTHER" id="PTHR34187">
    <property type="entry name" value="FGR18P"/>
    <property type="match status" value="1"/>
</dbReference>
<name>A0A9W4WHN6_9PEZI</name>
<reference evidence="8" key="1">
    <citation type="submission" date="2022-08" db="EMBL/GenBank/DDBJ databases">
        <authorList>
            <person name="Giroux E."/>
            <person name="Giroux E."/>
        </authorList>
    </citation>
    <scope>NUCLEOTIDE SEQUENCE</scope>
    <source>
        <strain evidence="8">H1091258</strain>
    </source>
</reference>
<proteinExistence type="predicted"/>
<keyword evidence="2 6" id="KW-0812">Transmembrane</keyword>
<feature type="transmembrane region" description="Helical" evidence="6">
    <location>
        <begin position="153"/>
        <end position="173"/>
    </location>
</feature>
<comment type="subcellular location">
    <subcellularLocation>
        <location evidence="1">Endomembrane system</location>
        <topology evidence="1">Multi-pass membrane protein</topology>
    </subcellularLocation>
</comment>
<dbReference type="InterPro" id="IPR052053">
    <property type="entry name" value="IM_YidH-like"/>
</dbReference>
<keyword evidence="4 6" id="KW-0472">Membrane</keyword>
<dbReference type="Proteomes" id="UP001152533">
    <property type="component" value="Unassembled WGS sequence"/>
</dbReference>
<dbReference type="EMBL" id="CAMGZC010000673">
    <property type="protein sequence ID" value="CAI0649275.1"/>
    <property type="molecule type" value="Genomic_DNA"/>
</dbReference>
<gene>
    <name evidence="8" type="ORF">CGXH109_LOCUS84228</name>
</gene>
<organism evidence="8 9">
    <name type="scientific">Colletotrichum noveboracense</name>
    <dbReference type="NCBI Taxonomy" id="2664923"/>
    <lineage>
        <taxon>Eukaryota</taxon>
        <taxon>Fungi</taxon>
        <taxon>Dikarya</taxon>
        <taxon>Ascomycota</taxon>
        <taxon>Pezizomycotina</taxon>
        <taxon>Sordariomycetes</taxon>
        <taxon>Hypocreomycetidae</taxon>
        <taxon>Glomerellales</taxon>
        <taxon>Glomerellaceae</taxon>
        <taxon>Colletotrichum</taxon>
        <taxon>Colletotrichum gloeosporioides species complex</taxon>
    </lineage>
</organism>
<feature type="domain" description="DUF202" evidence="7">
    <location>
        <begin position="146"/>
        <end position="215"/>
    </location>
</feature>
<dbReference type="GO" id="GO:0012505">
    <property type="term" value="C:endomembrane system"/>
    <property type="evidence" value="ECO:0007669"/>
    <property type="project" value="UniProtKB-SubCell"/>
</dbReference>
<evidence type="ECO:0000256" key="6">
    <source>
        <dbReference type="SAM" id="Phobius"/>
    </source>
</evidence>
<keyword evidence="3 6" id="KW-1133">Transmembrane helix</keyword>
<evidence type="ECO:0000256" key="5">
    <source>
        <dbReference type="SAM" id="MobiDB-lite"/>
    </source>
</evidence>
<dbReference type="InterPro" id="IPR003807">
    <property type="entry name" value="DUF202"/>
</dbReference>